<evidence type="ECO:0000256" key="1">
    <source>
        <dbReference type="SAM" id="MobiDB-lite"/>
    </source>
</evidence>
<dbReference type="RefSeq" id="WP_218445766.1">
    <property type="nucleotide sequence ID" value="NZ_JAGSPA010000003.1"/>
</dbReference>
<accession>A0ABS6SEW6</accession>
<protein>
    <submittedName>
        <fullName evidence="3">MBL fold metallo-hydrolase</fullName>
    </submittedName>
</protein>
<dbReference type="InterPro" id="IPR001279">
    <property type="entry name" value="Metallo-B-lactamas"/>
</dbReference>
<evidence type="ECO:0000259" key="2">
    <source>
        <dbReference type="SMART" id="SM00849"/>
    </source>
</evidence>
<feature type="region of interest" description="Disordered" evidence="1">
    <location>
        <begin position="1"/>
        <end position="29"/>
    </location>
</feature>
<dbReference type="Pfam" id="PF12706">
    <property type="entry name" value="Lactamase_B_2"/>
    <property type="match status" value="1"/>
</dbReference>
<comment type="caution">
    <text evidence="3">The sequence shown here is derived from an EMBL/GenBank/DDBJ whole genome shotgun (WGS) entry which is preliminary data.</text>
</comment>
<evidence type="ECO:0000313" key="3">
    <source>
        <dbReference type="EMBL" id="MBV7256927.1"/>
    </source>
</evidence>
<gene>
    <name evidence="3" type="ORF">KCG44_09040</name>
</gene>
<proteinExistence type="predicted"/>
<name>A0ABS6SEW6_9SPHN</name>
<dbReference type="SMART" id="SM00849">
    <property type="entry name" value="Lactamase_B"/>
    <property type="match status" value="1"/>
</dbReference>
<dbReference type="PANTHER" id="PTHR42663">
    <property type="entry name" value="HYDROLASE C777.06C-RELATED-RELATED"/>
    <property type="match status" value="1"/>
</dbReference>
<keyword evidence="4" id="KW-1185">Reference proteome</keyword>
<feature type="domain" description="Metallo-beta-lactamase" evidence="2">
    <location>
        <begin position="34"/>
        <end position="225"/>
    </location>
</feature>
<dbReference type="PANTHER" id="PTHR42663:SF6">
    <property type="entry name" value="HYDROLASE C777.06C-RELATED"/>
    <property type="match status" value="1"/>
</dbReference>
<reference evidence="3 4" key="1">
    <citation type="submission" date="2021-04" db="EMBL/GenBank/DDBJ databases">
        <authorList>
            <person name="Pira H."/>
            <person name="Risdian C."/>
            <person name="Wink J."/>
        </authorList>
    </citation>
    <scope>NUCLEOTIDE SEQUENCE [LARGE SCALE GENOMIC DNA]</scope>
    <source>
        <strain evidence="3 4">WHA3</strain>
    </source>
</reference>
<dbReference type="EMBL" id="JAGSPA010000003">
    <property type="protein sequence ID" value="MBV7256927.1"/>
    <property type="molecule type" value="Genomic_DNA"/>
</dbReference>
<dbReference type="Proteomes" id="UP000722336">
    <property type="component" value="Unassembled WGS sequence"/>
</dbReference>
<dbReference type="CDD" id="cd16279">
    <property type="entry name" value="metallo-hydrolase-like_MBL-fold"/>
    <property type="match status" value="1"/>
</dbReference>
<sequence>MKVTMLGSGTSSGVPRIGNDWGDCDPNEPKNRRRRVSVLIEQGDTRIIIDTGPDFREQMLSANAATLDAVLITHSHADHTHGIDDLRQVFHNQGEPVDCYAAKGTWDHLYDRFHYVFEGRELYAQTARAHVIDGPFDIGTLTITSFPQVHGPITSWGFRIEAAGAVFCYSTDLNEMTPAAEAAVAGCDLWIVDALRRSPHPTHSHLKRTLGWIDAMKPERAVLTHMDNSMDYSTLCAELPAGVEPGYDMLEVTL</sequence>
<organism evidence="3 4">
    <name type="scientific">Pacificimonas pallii</name>
    <dbReference type="NCBI Taxonomy" id="2827236"/>
    <lineage>
        <taxon>Bacteria</taxon>
        <taxon>Pseudomonadati</taxon>
        <taxon>Pseudomonadota</taxon>
        <taxon>Alphaproteobacteria</taxon>
        <taxon>Sphingomonadales</taxon>
        <taxon>Sphingosinicellaceae</taxon>
        <taxon>Pacificimonas</taxon>
    </lineage>
</organism>
<evidence type="ECO:0000313" key="4">
    <source>
        <dbReference type="Proteomes" id="UP000722336"/>
    </source>
</evidence>